<dbReference type="OrthoDB" id="664352at2759"/>
<protein>
    <recommendedName>
        <fullName evidence="1">Disease resistance protein At4g27190-like leucine-rich repeats domain-containing protein</fullName>
    </recommendedName>
</protein>
<dbReference type="InterPro" id="IPR057135">
    <property type="entry name" value="At4g27190-like_LRR"/>
</dbReference>
<keyword evidence="3" id="KW-1185">Reference proteome</keyword>
<dbReference type="SUPFAM" id="SSF52047">
    <property type="entry name" value="RNI-like"/>
    <property type="match status" value="1"/>
</dbReference>
<gene>
    <name evidence="2" type="ORF">BS78_K176800</name>
</gene>
<reference evidence="2 3" key="1">
    <citation type="submission" date="2022-10" db="EMBL/GenBank/DDBJ databases">
        <title>WGS assembly of Paspalum vaginatum 540-79.</title>
        <authorList>
            <person name="Sun G."/>
            <person name="Wase N."/>
            <person name="Shu S."/>
            <person name="Jenkins J."/>
            <person name="Zhou B."/>
            <person name="Torres-Rodriguez J."/>
            <person name="Chen C."/>
            <person name="Sandor L."/>
            <person name="Plott C."/>
            <person name="Yoshinga Y."/>
            <person name="Daum C."/>
            <person name="Qi P."/>
            <person name="Barry K."/>
            <person name="Lipzen A."/>
            <person name="Berry L."/>
            <person name="Pedersen C."/>
            <person name="Gottilla T."/>
            <person name="Foltz A."/>
            <person name="Yu H."/>
            <person name="O'Malley R."/>
            <person name="Zhang C."/>
            <person name="Devos K."/>
            <person name="Sigmon B."/>
            <person name="Yu B."/>
            <person name="Obata T."/>
            <person name="Schmutz J."/>
            <person name="Schnable J."/>
        </authorList>
    </citation>
    <scope>NUCLEOTIDE SEQUENCE [LARGE SCALE GENOMIC DNA]</scope>
    <source>
        <strain evidence="3">cv. 540-79</strain>
    </source>
</reference>
<sequence length="1067" mass="120932">MKIARLIARDVAGAREEIFYLIQRNPNYNTIYFDGWDGLGATAVLRSIPQALLSMKSPPPGLCFGRIIYIDCSTWKSKRGMQRKIAHELKLDRKTMAMFEERDEEDDFNGVDHGSRDVIREVSAMILQTLIQTRFMLILLNGSKDEVAPSEFGIPEYHCTIIWTFSRGFVTMHKLSRVYFERLGEILRRTDMFICTLEKPTDLSDSQLNALFHEEAASIVSRCPFMRDITLTMFIDCWRYGFFLRRSSHSTIGLDWEAKAPNFWICDGIIQEGSRAREISYALDSEISYEGDASLLDGVFAMVIQHLETSHLVVEDKDDSSVDKYGERPYRWISITSKSKIVQANIQTMLAEASSIFIAFDRTINAPRLPEDLFKLSSNLGILILSGCAFNFVSPPFIHCHTLRFLGLSSCTHQNGTFKVEEGDYVTKWTCLHNMWVLDLRYTDWGEVLSEEKICLMDNLIELNIEGVRCWHYTSQLQKRLPYLQRLRIIKPARQEETLIDINNSFVDKKQLEILDWSGNSKMENLPASLSEASKLLVLVLDGCDALENVMLTNSSLRLFSFDGYGPTSHWTSTGNLPPMSSRPKSPPTVENRCVKACKISLEGCTFLEDLFLRGLPNLEELDLSGCAVKVIDFGAMVVDVPKLKRLFLLGCERLRAIKWGSIEKQLELIHIDTRPRIRTGRVLGCAQPPSLGAQQKTFHLQMHAVIVDARLSRSLWAPIDHAGYNGCYNIKFTSSTSCSDGVVQPKAKEGKEMIVGSSDQRQYDAANAGLYGDVFTNIGDGATPMQAFPQGPVRQLDRHIEIGDGSHHVQSEMETDTYIGNFAPLMWYYTQSLHVHDVSNYSNTMPSTYSESLVWCRVERCPNLHAVFPPGSQEHNGKLETVWASDLLMARCVWSKGAVRRLYTRFHGLRHLHLRRCPSLQFALAMGSGSSFPSLETLHIIHCGGLRHIFVPGNEKHQHPSVEFPKLTTIHLHDVPALQEICEAAVMVAAPALETIKIRGCWGLRRLPALKGREPGTRRPAVEIEKDVWDALEWDGVDAGHHPSLYEAPLHSRHYKRRMLRVTVLR</sequence>
<dbReference type="Gene3D" id="3.80.10.10">
    <property type="entry name" value="Ribonuclease Inhibitor"/>
    <property type="match status" value="2"/>
</dbReference>
<comment type="caution">
    <text evidence="2">The sequence shown here is derived from an EMBL/GenBank/DDBJ whole genome shotgun (WGS) entry which is preliminary data.</text>
</comment>
<proteinExistence type="predicted"/>
<name>A0A9W8CEY0_9POAL</name>
<dbReference type="Pfam" id="PF23247">
    <property type="entry name" value="LRR_RPS2"/>
    <property type="match status" value="1"/>
</dbReference>
<organism evidence="2 3">
    <name type="scientific">Paspalum vaginatum</name>
    <name type="common">seashore paspalum</name>
    <dbReference type="NCBI Taxonomy" id="158149"/>
    <lineage>
        <taxon>Eukaryota</taxon>
        <taxon>Viridiplantae</taxon>
        <taxon>Streptophyta</taxon>
        <taxon>Embryophyta</taxon>
        <taxon>Tracheophyta</taxon>
        <taxon>Spermatophyta</taxon>
        <taxon>Magnoliopsida</taxon>
        <taxon>Liliopsida</taxon>
        <taxon>Poales</taxon>
        <taxon>Poaceae</taxon>
        <taxon>PACMAD clade</taxon>
        <taxon>Panicoideae</taxon>
        <taxon>Andropogonodae</taxon>
        <taxon>Paspaleae</taxon>
        <taxon>Paspalinae</taxon>
        <taxon>Paspalum</taxon>
    </lineage>
</organism>
<dbReference type="SUPFAM" id="SSF52058">
    <property type="entry name" value="L domain-like"/>
    <property type="match status" value="1"/>
</dbReference>
<feature type="domain" description="Disease resistance protein At4g27190-like leucine-rich repeats" evidence="1">
    <location>
        <begin position="906"/>
        <end position="1008"/>
    </location>
</feature>
<evidence type="ECO:0000313" key="2">
    <source>
        <dbReference type="EMBL" id="KAJ1255640.1"/>
    </source>
</evidence>
<evidence type="ECO:0000313" key="3">
    <source>
        <dbReference type="Proteomes" id="UP001164776"/>
    </source>
</evidence>
<accession>A0A9W8CEY0</accession>
<dbReference type="EMBL" id="MU629661">
    <property type="protein sequence ID" value="KAJ1255640.1"/>
    <property type="molecule type" value="Genomic_DNA"/>
</dbReference>
<dbReference type="PANTHER" id="PTHR33463">
    <property type="entry name" value="NB-ARC DOMAIN-CONTAINING PROTEIN-RELATED"/>
    <property type="match status" value="1"/>
</dbReference>
<dbReference type="InterPro" id="IPR050905">
    <property type="entry name" value="Plant_NBS-LRR"/>
</dbReference>
<evidence type="ECO:0000259" key="1">
    <source>
        <dbReference type="Pfam" id="PF23247"/>
    </source>
</evidence>
<dbReference type="Proteomes" id="UP001164776">
    <property type="component" value="Unassembled WGS sequence"/>
</dbReference>
<dbReference type="PANTHER" id="PTHR33463:SF194">
    <property type="entry name" value="OS04G0431700 PROTEIN"/>
    <property type="match status" value="1"/>
</dbReference>
<dbReference type="AlphaFoldDB" id="A0A9W8CEY0"/>
<dbReference type="InterPro" id="IPR032675">
    <property type="entry name" value="LRR_dom_sf"/>
</dbReference>